<dbReference type="GO" id="GO:0032012">
    <property type="term" value="P:regulation of ARF protein signal transduction"/>
    <property type="evidence" value="ECO:0007669"/>
    <property type="project" value="InterPro"/>
</dbReference>
<dbReference type="EMBL" id="CDMZ01001293">
    <property type="protein sequence ID" value="CEM30315.1"/>
    <property type="molecule type" value="Genomic_DNA"/>
</dbReference>
<dbReference type="Gene3D" id="1.10.472.80">
    <property type="entry name" value="Ypt/Rab-GAP domain of gyp1p, domain 3"/>
    <property type="match status" value="1"/>
</dbReference>
<feature type="region of interest" description="Disordered" evidence="1">
    <location>
        <begin position="140"/>
        <end position="207"/>
    </location>
</feature>
<dbReference type="Gene3D" id="1.10.1000.11">
    <property type="entry name" value="Arf Nucleotide-binding Site Opener,domain 2"/>
    <property type="match status" value="1"/>
</dbReference>
<feature type="compositionally biased region" description="Basic and acidic residues" evidence="1">
    <location>
        <begin position="734"/>
        <end position="743"/>
    </location>
</feature>
<feature type="compositionally biased region" description="Low complexity" evidence="1">
    <location>
        <begin position="1048"/>
        <end position="1068"/>
    </location>
</feature>
<dbReference type="InterPro" id="IPR000195">
    <property type="entry name" value="Rab-GAP-TBC_dom"/>
</dbReference>
<dbReference type="VEuPathDB" id="CryptoDB:Cvel_22260"/>
<feature type="compositionally biased region" description="Low complexity" evidence="1">
    <location>
        <begin position="1"/>
        <end position="11"/>
    </location>
</feature>
<dbReference type="GO" id="GO:0005096">
    <property type="term" value="F:GTPase activator activity"/>
    <property type="evidence" value="ECO:0007669"/>
    <property type="project" value="TreeGrafter"/>
</dbReference>
<dbReference type="SMART" id="SM00164">
    <property type="entry name" value="TBC"/>
    <property type="match status" value="1"/>
</dbReference>
<feature type="compositionally biased region" description="Polar residues" evidence="1">
    <location>
        <begin position="83"/>
        <end position="92"/>
    </location>
</feature>
<dbReference type="Pfam" id="PF00566">
    <property type="entry name" value="RabGAP-TBC"/>
    <property type="match status" value="1"/>
</dbReference>
<evidence type="ECO:0000259" key="2">
    <source>
        <dbReference type="PROSITE" id="PS50086"/>
    </source>
</evidence>
<dbReference type="GO" id="GO:0005085">
    <property type="term" value="F:guanyl-nucleotide exchange factor activity"/>
    <property type="evidence" value="ECO:0007669"/>
    <property type="project" value="InterPro"/>
</dbReference>
<dbReference type="InterPro" id="IPR050302">
    <property type="entry name" value="Rab_GAP_TBC_domain"/>
</dbReference>
<feature type="compositionally biased region" description="Basic and acidic residues" evidence="1">
    <location>
        <begin position="104"/>
        <end position="123"/>
    </location>
</feature>
<dbReference type="PROSITE" id="PS50190">
    <property type="entry name" value="SEC7"/>
    <property type="match status" value="1"/>
</dbReference>
<dbReference type="Gene3D" id="1.10.220.20">
    <property type="match status" value="1"/>
</dbReference>
<proteinExistence type="predicted"/>
<feature type="region of interest" description="Disordered" evidence="1">
    <location>
        <begin position="1"/>
        <end position="123"/>
    </location>
</feature>
<feature type="compositionally biased region" description="Basic and acidic residues" evidence="1">
    <location>
        <begin position="1247"/>
        <end position="1263"/>
    </location>
</feature>
<dbReference type="CDD" id="cd00171">
    <property type="entry name" value="Sec7"/>
    <property type="match status" value="1"/>
</dbReference>
<feature type="region of interest" description="Disordered" evidence="1">
    <location>
        <begin position="713"/>
        <end position="750"/>
    </location>
</feature>
<feature type="compositionally biased region" description="Basic and acidic residues" evidence="1">
    <location>
        <begin position="1218"/>
        <end position="1230"/>
    </location>
</feature>
<feature type="compositionally biased region" description="Gly residues" evidence="1">
    <location>
        <begin position="143"/>
        <end position="154"/>
    </location>
</feature>
<evidence type="ECO:0000259" key="3">
    <source>
        <dbReference type="PROSITE" id="PS50190"/>
    </source>
</evidence>
<name>A0A0G4GK53_9ALVE</name>
<dbReference type="Pfam" id="PF01369">
    <property type="entry name" value="Sec7"/>
    <property type="match status" value="1"/>
</dbReference>
<dbReference type="PANTHER" id="PTHR47219">
    <property type="entry name" value="RAB GTPASE-ACTIVATING PROTEIN 1-LIKE"/>
    <property type="match status" value="1"/>
</dbReference>
<dbReference type="Gene3D" id="2.30.29.30">
    <property type="entry name" value="Pleckstrin-homology domain (PH domain)/Phosphotyrosine-binding domain (PTB)"/>
    <property type="match status" value="1"/>
</dbReference>
<dbReference type="InterPro" id="IPR011993">
    <property type="entry name" value="PH-like_dom_sf"/>
</dbReference>
<dbReference type="GO" id="GO:0031267">
    <property type="term" value="F:small GTPase binding"/>
    <property type="evidence" value="ECO:0007669"/>
    <property type="project" value="TreeGrafter"/>
</dbReference>
<dbReference type="InterPro" id="IPR000904">
    <property type="entry name" value="Sec7_dom"/>
</dbReference>
<evidence type="ECO:0000313" key="4">
    <source>
        <dbReference type="EMBL" id="CEM30315.1"/>
    </source>
</evidence>
<dbReference type="SUPFAM" id="SSF47923">
    <property type="entry name" value="Ypt/Rab-GAP domain of gyp1p"/>
    <property type="match status" value="2"/>
</dbReference>
<feature type="domain" description="SEC7" evidence="3">
    <location>
        <begin position="269"/>
        <end position="456"/>
    </location>
</feature>
<dbReference type="InterPro" id="IPR035999">
    <property type="entry name" value="Sec7_dom_sf"/>
</dbReference>
<dbReference type="PROSITE" id="PS50086">
    <property type="entry name" value="TBC_RABGAP"/>
    <property type="match status" value="1"/>
</dbReference>
<sequence length="1537" mass="166245">MAATIGSAGAPVGQGGGRPMKDPPSPAGGMAAEAPTSRSSPSPGAPGENGSTVRNGVAVSAETPPFPPGDPTAETGRERESETGQLKEQPSQSDERGVSGSNHLSEKEKERETQPVHKIAREDWMTKKRQMAFWIWNRRGSAGHSGGEGGGGFRGSPSQGGHQGQGGDLMRRALTGASPHGGDDAGGGGPGRETDRGALGTPGMAGANGRGLGRMDGQGGGGGNGFAGGGRPRGSVALYGFGAPGAGGGPDWGGQGLSGGAWEHGGALGVEERIQMTEKIEKGVVIWNNSWRKGLRYFHENGILDQDEPLQVAAFMLLQPGLDKRTIGTVLGGDGEKELSLLNAYVKLLDFKGLNIEEALRYMLSLFVIPGEGQKINRILERFSNAYVKDNAQLTQMTADQVEKVAIMLVTLNTANHNTQVKTKFTLEAFVQILKDEGLPLEQSKMEQFFHAVDKEPFKAAYRNSEKVYLRLAKDPEQIRRTMAGLVVDIDMELLKKGCVFTKFGRQGRPKPRLVFITVDDHDRPNRVLWCSVKGQKNRGGRGQKGIIARGDERGDDVPRGFPLTGLKRIVIGAQGTDVMRNHRERISDEVDQRCFSLVTDYRTLDLLAPEEMHPPLSMWMSFFHKVISENQAMEEKEIDPATVARRKKERQDQTKRDLRVWLTEILPQWDRHWNAGACLAGSTVDPDRVQEDSEPQGRGLSFLGFCRGGGAQRQGGGLMSRGGDRMAGGARRGRSESAERGRTPSLSYNENQRRVRFGMRQGNWLGEIALDRTKRYETAQSRKIVSLWARGLPDVLRSRLWAIAIGNEEKVSALTLAHLRAQAYHVRTLSHDDRRLQDSASLRMLKDSLSRLDYHTRHPPTVWVEPLFYLAVCVGKPIEEVGPHTSRRGAGRDETVHSFSQAPDGLQKAVTYLGEDDDGEYREGRSAGNSPVGRLQQPPPQFPALQGQEDAAAETTGGVPTGGDASPTADRDQPVAGDQDAEAEREGIRKPPNPSLPGRSWGPAAAAAGGGGGGTRRSVQTEVGGASGGGPPTAVDMGDEPRSSLVAPPASRPQPASTSPASSSHSAPVPPTAPGDRQTPVASMRGPHTEGGRMPTGPMERKVQSSSPVYRGDGRDSPRLTGLVSPSPPTAALNEDFANRPTLVPNVSGGPPFLSPRSPQPLASEPPPRGGSQPSPVHRTAPSAPPSCPGREAAVSPPASHRKQSPYPSLPSPTGRSHKETQEEADSSRRHLCTGAPERVGMSVNGERDGAAQGEEKSKDGTHQQQEGDAPVFTSPVGMEVLHGGLPTPSSLQLDFQVAAEAAAAGSTSAPTGRSQGVEGEQKGPLIREGVRDIVSAYICMRPEIGYAKGMSVLAAVLLYYQDVNLAFQSFVNLMHSFYFYELFTFDKSHMRIRFDFWEKIFREELPRLFTHFDGLGLTTDLFFVPWLSNLFCNALPLPVACRIWDRLFLFGEVVAYECALALLRYHENALMTSPFEVCIKLLYSPPKEDSFDDRRFMQCMEASSIPPERFGGWQATRRLAEAKAKLLEVVMMTPC</sequence>
<gene>
    <name evidence="4" type="ORF">Cvel_22260</name>
</gene>
<dbReference type="InterPro" id="IPR023394">
    <property type="entry name" value="Sec7_C_sf"/>
</dbReference>
<protein>
    <recommendedName>
        <fullName evidence="5">Rab-GAP TBC domain-containing protein</fullName>
    </recommendedName>
</protein>
<dbReference type="PANTHER" id="PTHR47219:SF9">
    <property type="entry name" value="GTPASE ACTIVATING PROTEIN AND CENTROSOME-ASSOCIATED, ISOFORM B"/>
    <property type="match status" value="1"/>
</dbReference>
<dbReference type="SUPFAM" id="SSF48425">
    <property type="entry name" value="Sec7 domain"/>
    <property type="match status" value="1"/>
</dbReference>
<evidence type="ECO:0000256" key="1">
    <source>
        <dbReference type="SAM" id="MobiDB-lite"/>
    </source>
</evidence>
<dbReference type="Gene3D" id="1.10.8.270">
    <property type="entry name" value="putative rabgap domain of human tbc1 domain family member 14 like domains"/>
    <property type="match status" value="1"/>
</dbReference>
<dbReference type="SMART" id="SM00222">
    <property type="entry name" value="Sec7"/>
    <property type="match status" value="1"/>
</dbReference>
<feature type="region of interest" description="Disordered" evidence="1">
    <location>
        <begin position="885"/>
        <end position="1287"/>
    </location>
</feature>
<dbReference type="InterPro" id="IPR035969">
    <property type="entry name" value="Rab-GAP_TBC_sf"/>
</dbReference>
<accession>A0A0G4GK53</accession>
<reference evidence="4" key="1">
    <citation type="submission" date="2014-11" db="EMBL/GenBank/DDBJ databases">
        <authorList>
            <person name="Otto D Thomas"/>
            <person name="Naeem Raeece"/>
        </authorList>
    </citation>
    <scope>NUCLEOTIDE SEQUENCE</scope>
</reference>
<feature type="domain" description="Rab-GAP TBC" evidence="2">
    <location>
        <begin position="1269"/>
        <end position="1453"/>
    </location>
</feature>
<organism evidence="4">
    <name type="scientific">Chromera velia CCMP2878</name>
    <dbReference type="NCBI Taxonomy" id="1169474"/>
    <lineage>
        <taxon>Eukaryota</taxon>
        <taxon>Sar</taxon>
        <taxon>Alveolata</taxon>
        <taxon>Colpodellida</taxon>
        <taxon>Chromeraceae</taxon>
        <taxon>Chromera</taxon>
    </lineage>
</organism>
<evidence type="ECO:0008006" key="5">
    <source>
        <dbReference type="Google" id="ProtNLM"/>
    </source>
</evidence>